<sequence>MLKLHTNSSFYTIARLLVGVAGLSLFAAPARATHDDDLQWAEFVARTKMQKHVGVQPAVRYVSQPDFDVGKAIMLNFGNGANSIGGATAGGAGFVSGAPRHNAEVTFTFKTYSWPGQQGEGIQGGIAYADDGTVWFTVADRGVINGNTNWIDYVGRLGLDEQITLFPIPMRVAGATDFPSAIALGWDGAMWFTELVAPRVGRITKAGAVTFFPLPSSLESAQQLVGGPDGAMWYTASAGANGRIGRITTAGVVTEFPVPTSGAQPQGIVPGPDGAMWFTEPGVNKIGRITLQGLVKEFALPTPGAQPWEIDWGPDNALWFAEPGINKIGRITPGGVVTEYSPPSANSAPGGVGMAGDGAIWISETGTDQLGRATLAPNLPATWTVAATGDVDGAGKADILWRDSAGNFSASLMNGAAIASSALLANLPIDWKVAGSGDFNGDGPGHKTDILWRNGATGDVVVSLMNGASITSSTFVANLPRSWDVAGVGDFDADGKADILWRNLNGDAVVSKMNGASIVSSTFVASLPGNWGVAGVADFSGDGAADILWRNATTGDYVVSFMNGPAITSSAFLARTPSSWVVAGVADFNNDHKADILWRNVNGDTIVSLVNGSVISSSLFVANPPATWSVAGVGDFAGDGASDILWRDAATGNLVVSLMSGGVISASTLAASLP</sequence>
<keyword evidence="4" id="KW-1185">Reference proteome</keyword>
<dbReference type="Pfam" id="PF24684">
    <property type="entry name" value="Vgb_lyase"/>
    <property type="match status" value="2"/>
</dbReference>
<dbReference type="InterPro" id="IPR028994">
    <property type="entry name" value="Integrin_alpha_N"/>
</dbReference>
<dbReference type="PANTHER" id="PTHR46580:SF2">
    <property type="entry name" value="MAM DOMAIN-CONTAINING PROTEIN"/>
    <property type="match status" value="1"/>
</dbReference>
<feature type="signal peptide" evidence="2">
    <location>
        <begin position="1"/>
        <end position="32"/>
    </location>
</feature>
<name>A0A6B8M6H5_9HYPH</name>
<evidence type="ECO:0000313" key="3">
    <source>
        <dbReference type="EMBL" id="QGM98016.1"/>
    </source>
</evidence>
<evidence type="ECO:0000313" key="4">
    <source>
        <dbReference type="Proteomes" id="UP000422569"/>
    </source>
</evidence>
<protein>
    <recommendedName>
        <fullName evidence="5">VCBS repeat-containing protein</fullName>
    </recommendedName>
</protein>
<accession>A0A6B8M6H5</accession>
<evidence type="ECO:0000256" key="2">
    <source>
        <dbReference type="SAM" id="SignalP"/>
    </source>
</evidence>
<dbReference type="Pfam" id="PF13517">
    <property type="entry name" value="FG-GAP_3"/>
    <property type="match status" value="1"/>
</dbReference>
<gene>
    <name evidence="3" type="ORF">F7D14_11365</name>
</gene>
<evidence type="ECO:0008006" key="5">
    <source>
        <dbReference type="Google" id="ProtNLM"/>
    </source>
</evidence>
<dbReference type="EMBL" id="CP044331">
    <property type="protein sequence ID" value="QGM98016.1"/>
    <property type="molecule type" value="Genomic_DNA"/>
</dbReference>
<dbReference type="SUPFAM" id="SSF101898">
    <property type="entry name" value="NHL repeat"/>
    <property type="match status" value="1"/>
</dbReference>
<dbReference type="Gene3D" id="2.130.10.10">
    <property type="entry name" value="YVTN repeat-like/Quinoprotein amine dehydrogenase"/>
    <property type="match status" value="2"/>
</dbReference>
<dbReference type="SUPFAM" id="SSF69318">
    <property type="entry name" value="Integrin alpha N-terminal domain"/>
    <property type="match status" value="1"/>
</dbReference>
<dbReference type="Proteomes" id="UP000422569">
    <property type="component" value="Chromosome"/>
</dbReference>
<feature type="chain" id="PRO_5025658491" description="VCBS repeat-containing protein" evidence="2">
    <location>
        <begin position="33"/>
        <end position="674"/>
    </location>
</feature>
<dbReference type="KEGG" id="mpar:F7D14_11365"/>
<dbReference type="PANTHER" id="PTHR46580">
    <property type="entry name" value="SENSOR KINASE-RELATED"/>
    <property type="match status" value="1"/>
</dbReference>
<proteinExistence type="predicted"/>
<dbReference type="AlphaFoldDB" id="A0A6B8M6H5"/>
<reference evidence="3 4" key="1">
    <citation type="submission" date="2019-09" db="EMBL/GenBank/DDBJ databases">
        <title>Isolation and complete genome sequencing of Methylocystis species.</title>
        <authorList>
            <person name="Rumah B.L."/>
            <person name="Stead C.E."/>
            <person name="Stevens B.C."/>
            <person name="Minton N.P."/>
            <person name="Grosse-Honebrink A."/>
            <person name="Zhang Y."/>
        </authorList>
    </citation>
    <scope>NUCLEOTIDE SEQUENCE [LARGE SCALE GENOMIC DNA]</scope>
    <source>
        <strain evidence="3 4">BRCS2</strain>
    </source>
</reference>
<dbReference type="InterPro" id="IPR015943">
    <property type="entry name" value="WD40/YVTN_repeat-like_dom_sf"/>
</dbReference>
<organism evidence="3 4">
    <name type="scientific">Methylocystis parvus</name>
    <dbReference type="NCBI Taxonomy" id="134"/>
    <lineage>
        <taxon>Bacteria</taxon>
        <taxon>Pseudomonadati</taxon>
        <taxon>Pseudomonadota</taxon>
        <taxon>Alphaproteobacteria</taxon>
        <taxon>Hyphomicrobiales</taxon>
        <taxon>Methylocystaceae</taxon>
        <taxon>Methylocystis</taxon>
    </lineage>
</organism>
<evidence type="ECO:0000256" key="1">
    <source>
        <dbReference type="ARBA" id="ARBA00022729"/>
    </source>
</evidence>
<dbReference type="RefSeq" id="WP_016919396.1">
    <property type="nucleotide sequence ID" value="NZ_CP044331.1"/>
</dbReference>
<keyword evidence="1 2" id="KW-0732">Signal</keyword>
<dbReference type="InterPro" id="IPR013517">
    <property type="entry name" value="FG-GAP"/>
</dbReference>